<gene>
    <name evidence="1" type="ORF">E5329_16685</name>
</gene>
<comment type="caution">
    <text evidence="1">The sequence shown here is derived from an EMBL/GenBank/DDBJ whole genome shotgun (WGS) entry which is preliminary data.</text>
</comment>
<reference evidence="1" key="1">
    <citation type="submission" date="2019-04" db="EMBL/GenBank/DDBJ databases">
        <title>Microbes associate with the intestines of laboratory mice.</title>
        <authorList>
            <person name="Navarre W."/>
            <person name="Wong E."/>
            <person name="Huang K."/>
            <person name="Tropini C."/>
            <person name="Ng K."/>
            <person name="Yu B."/>
        </authorList>
    </citation>
    <scope>NUCLEOTIDE SEQUENCE</scope>
    <source>
        <strain evidence="1">NM01_1-7b</strain>
    </source>
</reference>
<evidence type="ECO:0000313" key="1">
    <source>
        <dbReference type="EMBL" id="TGY95111.1"/>
    </source>
</evidence>
<evidence type="ECO:0000313" key="2">
    <source>
        <dbReference type="Proteomes" id="UP000304953"/>
    </source>
</evidence>
<accession>A0AC61RT52</accession>
<sequence>MSARVTIQDIADELGISRNTVSKAINNTGILADATREKVLKKAAEMGYKQFSYVKVVDSGMPVLTLSTPKENTEIALFITNLLGNSHFATVMLDKFQKELSGLGYTLTMHRILSEEIDSLTLPASFSRDRTAGIICIEMFNYEYDKMICNLGLPVLLIDAPAPCFKEPLEADILLMDNQSNIYLFIQEMIRRGKTNIGFVGNHLHCQSFFERYAAYRQALYLSGLPCPDKYCITGNSAENQDFDSAVYQDYLAECLQKIRRIPDVLLCANDFVAIDTMQALKKLGYSVPQDIYLCGFDDSPDAKIVTPALTSIHIHSQIMGYYAINLLMSRINEPSLNYCTVHTETTLIYRESTEN</sequence>
<keyword evidence="2" id="KW-1185">Reference proteome</keyword>
<protein>
    <submittedName>
        <fullName evidence="1">LacI family transcriptional regulator</fullName>
    </submittedName>
</protein>
<dbReference type="EMBL" id="SRYA01000035">
    <property type="protein sequence ID" value="TGY95111.1"/>
    <property type="molecule type" value="Genomic_DNA"/>
</dbReference>
<dbReference type="Proteomes" id="UP000304953">
    <property type="component" value="Unassembled WGS sequence"/>
</dbReference>
<organism evidence="1 2">
    <name type="scientific">Petralouisia muris</name>
    <dbReference type="NCBI Taxonomy" id="3032872"/>
    <lineage>
        <taxon>Bacteria</taxon>
        <taxon>Bacillati</taxon>
        <taxon>Bacillota</taxon>
        <taxon>Clostridia</taxon>
        <taxon>Lachnospirales</taxon>
        <taxon>Lachnospiraceae</taxon>
        <taxon>Petralouisia</taxon>
    </lineage>
</organism>
<name>A0AC61RT52_9FIRM</name>
<proteinExistence type="predicted"/>